<dbReference type="InterPro" id="IPR011611">
    <property type="entry name" value="PfkB_dom"/>
</dbReference>
<dbReference type="AlphaFoldDB" id="A0A511ATV5"/>
<dbReference type="Pfam" id="PF00294">
    <property type="entry name" value="PfkB"/>
    <property type="match status" value="1"/>
</dbReference>
<dbReference type="PANTHER" id="PTHR10584:SF166">
    <property type="entry name" value="RIBOKINASE"/>
    <property type="match status" value="1"/>
</dbReference>
<dbReference type="GO" id="GO:0016301">
    <property type="term" value="F:kinase activity"/>
    <property type="evidence" value="ECO:0007669"/>
    <property type="project" value="UniProtKB-KW"/>
</dbReference>
<comment type="caution">
    <text evidence="4">The sequence shown here is derived from an EMBL/GenBank/DDBJ whole genome shotgun (WGS) entry which is preliminary data.</text>
</comment>
<dbReference type="EMBL" id="BJUY01000003">
    <property type="protein sequence ID" value="GEK90763.1"/>
    <property type="molecule type" value="Genomic_DNA"/>
</dbReference>
<feature type="domain" description="Carbohydrate kinase PfkB" evidence="3">
    <location>
        <begin position="5"/>
        <end position="295"/>
    </location>
</feature>
<gene>
    <name evidence="4" type="primary">yeiC</name>
    <name evidence="4" type="ORF">AKA01nite_03850</name>
</gene>
<dbReference type="SUPFAM" id="SSF53613">
    <property type="entry name" value="Ribokinase-like"/>
    <property type="match status" value="1"/>
</dbReference>
<reference evidence="4 5" key="1">
    <citation type="submission" date="2019-07" db="EMBL/GenBank/DDBJ databases">
        <title>Whole genome shotgun sequence of Alkalibacterium kapii NBRC 103247.</title>
        <authorList>
            <person name="Hosoyama A."/>
            <person name="Uohara A."/>
            <person name="Ohji S."/>
            <person name="Ichikawa N."/>
        </authorList>
    </citation>
    <scope>NUCLEOTIDE SEQUENCE [LARGE SCALE GENOMIC DNA]</scope>
    <source>
        <strain evidence="4 5">NBRC 103247</strain>
    </source>
</reference>
<keyword evidence="1" id="KW-0808">Transferase</keyword>
<keyword evidence="5" id="KW-1185">Reference proteome</keyword>
<protein>
    <submittedName>
        <fullName evidence="4">Pseudouridine kinase</fullName>
    </submittedName>
</protein>
<evidence type="ECO:0000256" key="2">
    <source>
        <dbReference type="ARBA" id="ARBA00022777"/>
    </source>
</evidence>
<dbReference type="CDD" id="cd01941">
    <property type="entry name" value="YeiC_kinase_like"/>
    <property type="match status" value="1"/>
</dbReference>
<sequence>MSEDYVVVVGGLNIDIAGLSGPLYREKDSNIGEVSLDVGGVGQNISHNLTKLKVPTHLISVYGDDHFGEIAKDKCKQNGIKLNYSEQIKDSHHSIYLYVNDNEGDLVTAINDMAIIENITPEFLEKRLDFLNKAKIVVIDCNIPQASIEWLADHLTVPIFIDPVSVAKVSRIENILDKIDTLKPNEHETELLTGIKVSNEPSAREAAKALNKMGVKNVFISLGANGILCSRNQDVHIIRPYTKNIISTNGTGDCTMATIVWARFSYGDALPLEEVGALTQAAASITIESRSAVSPDLSVRNVVHRARENF</sequence>
<dbReference type="Gene3D" id="3.40.1190.20">
    <property type="match status" value="1"/>
</dbReference>
<keyword evidence="2 4" id="KW-0418">Kinase</keyword>
<dbReference type="Proteomes" id="UP000321662">
    <property type="component" value="Unassembled WGS sequence"/>
</dbReference>
<dbReference type="OrthoDB" id="9806249at2"/>
<dbReference type="RefSeq" id="WP_146923249.1">
    <property type="nucleotide sequence ID" value="NZ_BJUY01000003.1"/>
</dbReference>
<evidence type="ECO:0000313" key="5">
    <source>
        <dbReference type="Proteomes" id="UP000321662"/>
    </source>
</evidence>
<evidence type="ECO:0000259" key="3">
    <source>
        <dbReference type="Pfam" id="PF00294"/>
    </source>
</evidence>
<dbReference type="PANTHER" id="PTHR10584">
    <property type="entry name" value="SUGAR KINASE"/>
    <property type="match status" value="1"/>
</dbReference>
<evidence type="ECO:0000313" key="4">
    <source>
        <dbReference type="EMBL" id="GEK90763.1"/>
    </source>
</evidence>
<organism evidence="4 5">
    <name type="scientific">Alkalibacterium kapii</name>
    <dbReference type="NCBI Taxonomy" id="426704"/>
    <lineage>
        <taxon>Bacteria</taxon>
        <taxon>Bacillati</taxon>
        <taxon>Bacillota</taxon>
        <taxon>Bacilli</taxon>
        <taxon>Lactobacillales</taxon>
        <taxon>Carnobacteriaceae</taxon>
        <taxon>Alkalibacterium</taxon>
    </lineage>
</organism>
<accession>A0A511ATV5</accession>
<dbReference type="InterPro" id="IPR029056">
    <property type="entry name" value="Ribokinase-like"/>
</dbReference>
<evidence type="ECO:0000256" key="1">
    <source>
        <dbReference type="ARBA" id="ARBA00022679"/>
    </source>
</evidence>
<name>A0A511ATV5_9LACT</name>
<proteinExistence type="predicted"/>